<evidence type="ECO:0000313" key="4">
    <source>
        <dbReference type="Proteomes" id="UP000636394"/>
    </source>
</evidence>
<dbReference type="EMBL" id="WPCR01000007">
    <property type="protein sequence ID" value="NHM14321.1"/>
    <property type="molecule type" value="Genomic_DNA"/>
</dbReference>
<dbReference type="AlphaFoldDB" id="A0A9E6SUS5"/>
<reference evidence="3" key="2">
    <citation type="submission" date="2021-04" db="EMBL/GenBank/DDBJ databases">
        <title>Novel species in family Eggerthellaceae.</title>
        <authorList>
            <person name="Zhang G."/>
        </authorList>
    </citation>
    <scope>NUCLEOTIDE SEQUENCE</scope>
    <source>
        <strain evidence="3">Zg-886</strain>
    </source>
</reference>
<reference evidence="2 4" key="1">
    <citation type="submission" date="2019-11" db="EMBL/GenBank/DDBJ databases">
        <title>Eggerthellaceae novel genus isolated from the rectal contents of marmort.</title>
        <authorList>
            <person name="Zhang G."/>
        </authorList>
    </citation>
    <scope>NUCLEOTIDE SEQUENCE [LARGE SCALE GENOMIC DNA]</scope>
    <source>
        <strain evidence="2">Zg-886</strain>
        <strain evidence="4">zg-886</strain>
    </source>
</reference>
<dbReference type="SUPFAM" id="SSF53146">
    <property type="entry name" value="Nitrogenase accessory factor-like"/>
    <property type="match status" value="1"/>
</dbReference>
<dbReference type="PANTHER" id="PTHR42983">
    <property type="entry name" value="DINITROGENASE IRON-MOLYBDENUM COFACTOR PROTEIN-RELATED"/>
    <property type="match status" value="1"/>
</dbReference>
<organism evidence="3 5">
    <name type="scientific">Xiamenia xianingshaonis</name>
    <dbReference type="NCBI Taxonomy" id="2682776"/>
    <lineage>
        <taxon>Bacteria</taxon>
        <taxon>Bacillati</taxon>
        <taxon>Actinomycetota</taxon>
        <taxon>Coriobacteriia</taxon>
        <taxon>Eggerthellales</taxon>
        <taxon>Eggerthellaceae</taxon>
        <taxon>Xiamenia</taxon>
    </lineage>
</organism>
<dbReference type="PANTHER" id="PTHR42983:SF1">
    <property type="entry name" value="IRON-MOLYBDENUM PROTEIN"/>
    <property type="match status" value="1"/>
</dbReference>
<proteinExistence type="predicted"/>
<protein>
    <submittedName>
        <fullName evidence="3">Dinitrogenase iron-molybdenum cofactor biosynthesis protein</fullName>
    </submittedName>
</protein>
<dbReference type="Gene3D" id="3.30.420.130">
    <property type="entry name" value="Dinitrogenase iron-molybdenum cofactor biosynthesis domain"/>
    <property type="match status" value="1"/>
</dbReference>
<gene>
    <name evidence="2" type="ORF">GMI68_06015</name>
    <name evidence="3" type="ORF">J7S26_02495</name>
</gene>
<dbReference type="Pfam" id="PF02579">
    <property type="entry name" value="Nitro_FeMo-Co"/>
    <property type="match status" value="1"/>
</dbReference>
<dbReference type="Proteomes" id="UP000636394">
    <property type="component" value="Unassembled WGS sequence"/>
</dbReference>
<dbReference type="KEGG" id="ebz:J7S26_02495"/>
<dbReference type="InterPro" id="IPR036105">
    <property type="entry name" value="DiNase_FeMo-co_biosyn_sf"/>
</dbReference>
<accession>A0A9E6SUS5</accession>
<feature type="domain" description="Dinitrogenase iron-molybdenum cofactor biosynthesis" evidence="1">
    <location>
        <begin position="10"/>
        <end position="96"/>
    </location>
</feature>
<dbReference type="InterPro" id="IPR003731">
    <property type="entry name" value="Di-Nase_FeMo-co_biosynth"/>
</dbReference>
<name>A0A9E6SUS5_9ACTN</name>
<dbReference type="RefSeq" id="WP_166339546.1">
    <property type="nucleotide sequence ID" value="NZ_CP072829.1"/>
</dbReference>
<dbReference type="EMBL" id="CP072829">
    <property type="protein sequence ID" value="QTU84803.1"/>
    <property type="molecule type" value="Genomic_DNA"/>
</dbReference>
<keyword evidence="4" id="KW-1185">Reference proteome</keyword>
<dbReference type="Proteomes" id="UP000671910">
    <property type="component" value="Chromosome"/>
</dbReference>
<sequence>MRIAVASDDLNVSTNVGRCTSYMCYTVDRGVITQCQNFPNPCLPPVSTAALLHNLGVDLLLSYSLDESVRRVLQEGGVEVVTGVTGTARGAVESYLAHWLLDGEALESEGEAPEELG</sequence>
<evidence type="ECO:0000259" key="1">
    <source>
        <dbReference type="Pfam" id="PF02579"/>
    </source>
</evidence>
<evidence type="ECO:0000313" key="2">
    <source>
        <dbReference type="EMBL" id="NHM14321.1"/>
    </source>
</evidence>
<evidence type="ECO:0000313" key="3">
    <source>
        <dbReference type="EMBL" id="QTU84803.1"/>
    </source>
</evidence>
<evidence type="ECO:0000313" key="5">
    <source>
        <dbReference type="Proteomes" id="UP000671910"/>
    </source>
</evidence>